<sequence length="58" mass="6793">IRTNSELSSKYKNLQVVYSKFSKNIHQKNAQLCRDLNQADTDKKKLSKHAFQLIDKVK</sequence>
<proteinExistence type="predicted"/>
<protein>
    <submittedName>
        <fullName evidence="1">43498_t:CDS:1</fullName>
    </submittedName>
</protein>
<comment type="caution">
    <text evidence="1">The sequence shown here is derived from an EMBL/GenBank/DDBJ whole genome shotgun (WGS) entry which is preliminary data.</text>
</comment>
<gene>
    <name evidence="1" type="ORF">GMARGA_LOCUS34787</name>
</gene>
<keyword evidence="2" id="KW-1185">Reference proteome</keyword>
<accession>A0ABN7WUD5</accession>
<reference evidence="1 2" key="1">
    <citation type="submission" date="2021-06" db="EMBL/GenBank/DDBJ databases">
        <authorList>
            <person name="Kallberg Y."/>
            <person name="Tangrot J."/>
            <person name="Rosling A."/>
        </authorList>
    </citation>
    <scope>NUCLEOTIDE SEQUENCE [LARGE SCALE GENOMIC DNA]</scope>
    <source>
        <strain evidence="1 2">120-4 pot B 10/14</strain>
    </source>
</reference>
<name>A0ABN7WUD5_GIGMA</name>
<evidence type="ECO:0000313" key="2">
    <source>
        <dbReference type="Proteomes" id="UP000789901"/>
    </source>
</evidence>
<dbReference type="EMBL" id="CAJVQB010062261">
    <property type="protein sequence ID" value="CAG8840177.1"/>
    <property type="molecule type" value="Genomic_DNA"/>
</dbReference>
<feature type="non-terminal residue" evidence="1">
    <location>
        <position position="1"/>
    </location>
</feature>
<organism evidence="1 2">
    <name type="scientific">Gigaspora margarita</name>
    <dbReference type="NCBI Taxonomy" id="4874"/>
    <lineage>
        <taxon>Eukaryota</taxon>
        <taxon>Fungi</taxon>
        <taxon>Fungi incertae sedis</taxon>
        <taxon>Mucoromycota</taxon>
        <taxon>Glomeromycotina</taxon>
        <taxon>Glomeromycetes</taxon>
        <taxon>Diversisporales</taxon>
        <taxon>Gigasporaceae</taxon>
        <taxon>Gigaspora</taxon>
    </lineage>
</organism>
<evidence type="ECO:0000313" key="1">
    <source>
        <dbReference type="EMBL" id="CAG8840177.1"/>
    </source>
</evidence>
<dbReference type="Proteomes" id="UP000789901">
    <property type="component" value="Unassembled WGS sequence"/>
</dbReference>